<dbReference type="PRINTS" id="PR00081">
    <property type="entry name" value="GDHRDH"/>
</dbReference>
<evidence type="ECO:0000256" key="1">
    <source>
        <dbReference type="ARBA" id="ARBA00006484"/>
    </source>
</evidence>
<dbReference type="InterPro" id="IPR002347">
    <property type="entry name" value="SDR_fam"/>
</dbReference>
<keyword evidence="3" id="KW-0472">Membrane</keyword>
<proteinExistence type="inferred from homology"/>
<sequence>MREIIVNLLLGVGLLAAINSLFQVACFLLIYLRPSKLHRYRHTTAGKPAWAFVTGSSDGIGKAYAFELASRGFNVALHGRSSAKLAKLSEELTAAFPNRSFKTIVADASQCATDEIVSALQGHNLTVLINNAGGGPVPSFGMVSDYTEKEIMDNVNLNATFPALLLSRLLPTLVCNAPSLVINMGSMADNGLPLMSFYNGSKAFSRILCQTMANDMVLEGHAVEVMCVQTGGVTGTSHIKIKPDLFNPDTRTFVKAALARVGCGRAVVVGYFPHALQQVMSDMMPGIIKQKVFINVMKQRREGERERMKNN</sequence>
<protein>
    <submittedName>
        <fullName evidence="4">Uncharacterized protein</fullName>
    </submittedName>
</protein>
<dbReference type="Proteomes" id="UP000722485">
    <property type="component" value="Unassembled WGS sequence"/>
</dbReference>
<name>A0A9P5HD85_9HYPO</name>
<keyword evidence="3" id="KW-1133">Transmembrane helix</keyword>
<evidence type="ECO:0000313" key="4">
    <source>
        <dbReference type="EMBL" id="KAF7555356.1"/>
    </source>
</evidence>
<dbReference type="GO" id="GO:0016491">
    <property type="term" value="F:oxidoreductase activity"/>
    <property type="evidence" value="ECO:0007669"/>
    <property type="project" value="UniProtKB-KW"/>
</dbReference>
<keyword evidence="3" id="KW-0812">Transmembrane</keyword>
<keyword evidence="5" id="KW-1185">Reference proteome</keyword>
<organism evidence="4 5">
    <name type="scientific">Cylindrodendrum hubeiense</name>
    <dbReference type="NCBI Taxonomy" id="595255"/>
    <lineage>
        <taxon>Eukaryota</taxon>
        <taxon>Fungi</taxon>
        <taxon>Dikarya</taxon>
        <taxon>Ascomycota</taxon>
        <taxon>Pezizomycotina</taxon>
        <taxon>Sordariomycetes</taxon>
        <taxon>Hypocreomycetidae</taxon>
        <taxon>Hypocreales</taxon>
        <taxon>Nectriaceae</taxon>
        <taxon>Cylindrodendrum</taxon>
    </lineage>
</organism>
<comment type="similarity">
    <text evidence="1">Belongs to the short-chain dehydrogenases/reductases (SDR) family.</text>
</comment>
<dbReference type="SUPFAM" id="SSF51735">
    <property type="entry name" value="NAD(P)-binding Rossmann-fold domains"/>
    <property type="match status" value="1"/>
</dbReference>
<dbReference type="PANTHER" id="PTHR43899:SF13">
    <property type="entry name" value="RH59310P"/>
    <property type="match status" value="1"/>
</dbReference>
<dbReference type="Pfam" id="PF00106">
    <property type="entry name" value="adh_short"/>
    <property type="match status" value="1"/>
</dbReference>
<dbReference type="PIRSF" id="PIRSF000126">
    <property type="entry name" value="11-beta-HSD1"/>
    <property type="match status" value="1"/>
</dbReference>
<dbReference type="AlphaFoldDB" id="A0A9P5HD85"/>
<evidence type="ECO:0000313" key="5">
    <source>
        <dbReference type="Proteomes" id="UP000722485"/>
    </source>
</evidence>
<dbReference type="Gene3D" id="3.40.50.720">
    <property type="entry name" value="NAD(P)-binding Rossmann-like Domain"/>
    <property type="match status" value="1"/>
</dbReference>
<evidence type="ECO:0000256" key="2">
    <source>
        <dbReference type="ARBA" id="ARBA00023002"/>
    </source>
</evidence>
<keyword evidence="2" id="KW-0560">Oxidoreductase</keyword>
<dbReference type="OrthoDB" id="47007at2759"/>
<evidence type="ECO:0000256" key="3">
    <source>
        <dbReference type="SAM" id="Phobius"/>
    </source>
</evidence>
<feature type="transmembrane region" description="Helical" evidence="3">
    <location>
        <begin position="6"/>
        <end position="32"/>
    </location>
</feature>
<comment type="caution">
    <text evidence="4">The sequence shown here is derived from an EMBL/GenBank/DDBJ whole genome shotgun (WGS) entry which is preliminary data.</text>
</comment>
<dbReference type="InterPro" id="IPR051019">
    <property type="entry name" value="VLCFA-Steroid_DH"/>
</dbReference>
<dbReference type="EMBL" id="JAANBB010000021">
    <property type="protein sequence ID" value="KAF7555356.1"/>
    <property type="molecule type" value="Genomic_DNA"/>
</dbReference>
<dbReference type="PANTHER" id="PTHR43899">
    <property type="entry name" value="RH59310P"/>
    <property type="match status" value="1"/>
</dbReference>
<gene>
    <name evidence="4" type="ORF">G7Z17_g2225</name>
</gene>
<accession>A0A9P5HD85</accession>
<reference evidence="4" key="1">
    <citation type="submission" date="2020-03" db="EMBL/GenBank/DDBJ databases">
        <title>Draft Genome Sequence of Cylindrodendrum hubeiense.</title>
        <authorList>
            <person name="Buettner E."/>
            <person name="Kellner H."/>
        </authorList>
    </citation>
    <scope>NUCLEOTIDE SEQUENCE</scope>
    <source>
        <strain evidence="4">IHI 201604</strain>
    </source>
</reference>
<dbReference type="GO" id="GO:0005783">
    <property type="term" value="C:endoplasmic reticulum"/>
    <property type="evidence" value="ECO:0007669"/>
    <property type="project" value="TreeGrafter"/>
</dbReference>
<dbReference type="InterPro" id="IPR036291">
    <property type="entry name" value="NAD(P)-bd_dom_sf"/>
</dbReference>